<dbReference type="InterPro" id="IPR050639">
    <property type="entry name" value="SSR_resolvase"/>
</dbReference>
<comment type="caution">
    <text evidence="8">The sequence shown here is derived from an EMBL/GenBank/DDBJ whole genome shotgun (WGS) entry which is preliminary data.</text>
</comment>
<dbReference type="Pfam" id="PF00239">
    <property type="entry name" value="Resolvase"/>
    <property type="match status" value="1"/>
</dbReference>
<organism evidence="8 9">
    <name type="scientific">Eubacterium limosum</name>
    <dbReference type="NCBI Taxonomy" id="1736"/>
    <lineage>
        <taxon>Bacteria</taxon>
        <taxon>Bacillati</taxon>
        <taxon>Bacillota</taxon>
        <taxon>Clostridia</taxon>
        <taxon>Eubacteriales</taxon>
        <taxon>Eubacteriaceae</taxon>
        <taxon>Eubacterium</taxon>
    </lineage>
</organism>
<dbReference type="PROSITE" id="PS51679">
    <property type="entry name" value="SAM_MT_C5"/>
    <property type="match status" value="1"/>
</dbReference>
<keyword evidence="9" id="KW-1185">Reference proteome</keyword>
<evidence type="ECO:0000256" key="3">
    <source>
        <dbReference type="ARBA" id="ARBA00022691"/>
    </source>
</evidence>
<proteinExistence type="inferred from homology"/>
<keyword evidence="3 5" id="KW-0949">S-adenosyl-L-methionine</keyword>
<feature type="active site" evidence="5">
    <location>
        <position position="78"/>
    </location>
</feature>
<dbReference type="InterPro" id="IPR006119">
    <property type="entry name" value="Resolv_N"/>
</dbReference>
<reference evidence="8 9" key="1">
    <citation type="submission" date="2023-02" db="EMBL/GenBank/DDBJ databases">
        <title>Comparative genome analysis of Eubacterium limosum species.</title>
        <authorList>
            <person name="Bak J.E."/>
        </authorList>
    </citation>
    <scope>NUCLEOTIDE SEQUENCE [LARGE SCALE GENOMIC DNA]</scope>
    <source>
        <strain evidence="8 9">KGMB01548</strain>
    </source>
</reference>
<accession>A0ABT5UKA4</accession>
<keyword evidence="2 5" id="KW-0808">Transferase</keyword>
<evidence type="ECO:0000313" key="9">
    <source>
        <dbReference type="Proteomes" id="UP001215087"/>
    </source>
</evidence>
<dbReference type="PROSITE" id="PS51737">
    <property type="entry name" value="RECOMBINASE_DNA_BIND"/>
    <property type="match status" value="1"/>
</dbReference>
<gene>
    <name evidence="8" type="ORF">PTZ04_01365</name>
</gene>
<evidence type="ECO:0000259" key="7">
    <source>
        <dbReference type="PROSITE" id="PS51737"/>
    </source>
</evidence>
<feature type="domain" description="Recombinase" evidence="7">
    <location>
        <begin position="462"/>
        <end position="584"/>
    </location>
</feature>
<dbReference type="InterPro" id="IPR036162">
    <property type="entry name" value="Resolvase-like_N_sf"/>
</dbReference>
<dbReference type="GO" id="GO:0032259">
    <property type="term" value="P:methylation"/>
    <property type="evidence" value="ECO:0007669"/>
    <property type="project" value="UniProtKB-KW"/>
</dbReference>
<dbReference type="SUPFAM" id="SSF53335">
    <property type="entry name" value="S-adenosyl-L-methionine-dependent methyltransferases"/>
    <property type="match status" value="1"/>
</dbReference>
<dbReference type="InterPro" id="IPR018117">
    <property type="entry name" value="C5_DNA_meth_AS"/>
</dbReference>
<comment type="similarity">
    <text evidence="5">Belongs to the class I-like SAM-binding methyltransferase superfamily. C5-methyltransferase family.</text>
</comment>
<feature type="domain" description="Resolvase/invertase-type recombinase catalytic" evidence="6">
    <location>
        <begin position="307"/>
        <end position="454"/>
    </location>
</feature>
<dbReference type="InterPro" id="IPR029063">
    <property type="entry name" value="SAM-dependent_MTases_sf"/>
</dbReference>
<keyword evidence="1 5" id="KW-0489">Methyltransferase</keyword>
<name>A0ABT5UKA4_EUBLI</name>
<dbReference type="EMBL" id="JAQSVD010000001">
    <property type="protein sequence ID" value="MDE1468894.1"/>
    <property type="molecule type" value="Genomic_DNA"/>
</dbReference>
<dbReference type="CDD" id="cd00338">
    <property type="entry name" value="Ser_Recombinase"/>
    <property type="match status" value="1"/>
</dbReference>
<dbReference type="SUPFAM" id="SSF53041">
    <property type="entry name" value="Resolvase-like"/>
    <property type="match status" value="1"/>
</dbReference>
<dbReference type="PROSITE" id="PS51736">
    <property type="entry name" value="RECOMBINASES_3"/>
    <property type="match status" value="1"/>
</dbReference>
<sequence length="806" mass="91881">MNNKNNNLTLGSLFDGSGGFPLGGLISGITPLWASEIEPLPIRVTTKRMPQIKHYGDISTMNGGDIEPVDIITFGSPCQDMSVAGKRTGLDGSRSSLFYEAIRIVKEMRCATNGQKPRYIVWENVPGAFSSNKGEDFRAVLEEICKIKQEGLDPDETVSIPKADKWQPSGEIRVCASTLGTDYSVAWRTFDAQYWGVPQRRKRIYLVADFAGGCAGKILFESEGLSGYSKSCIGSWQGTTNGVKACTHASSLCLNDQGGNRMDVTDDVTCTLRAESHHPPLVFENHSQDCRYKELGDVCQTVLSIFGTGGNNQPFVVDDTPKTLEAQKKHYQTYIKSNPAWQYAGLYYDEGKSGTKIERRKQLLKMLDACERKEIDLVITKSISRFSRNTVDCLEMVRFLIEHGVFVYFEKENLNTMTMESELILSILSSMAEEESHSISKNNKWSIQKRFEQGTYVISYPPYGYINDSGEMRIIPEEAEVVKRIFNDTINGKGSSQIARELTEEGIKSKKGGKWHSTTIRGMLKNEKYTGDAIFQKTYTDDRFTRHTNNGEEQQYYCRNHHEPIISHEIFELAGQEIRRRADEKNISRSTQKYNRRYAFSGILKCGECGAILKRRTHYTGRKEYIAWTCGTHLDDKAKCSMLYVRDDAIKAAFTAMMNKLTFGYKEVLTPLLEGLDEDLNYMNTEKQSDFEKQHNAIKEREKLLREHFHKNLLRQDIFSRSMADIEQELRTLAQMREDYLHNQNRGVTYLSAARDLFAHCSKSEMKTIYDEEIFKKFVNGVIIFSRDEVGFRLNCGITLRERMVV</sequence>
<dbReference type="PROSITE" id="PS00094">
    <property type="entry name" value="C5_MTASE_1"/>
    <property type="match status" value="1"/>
</dbReference>
<dbReference type="Pfam" id="PF13408">
    <property type="entry name" value="Zn_ribbon_recom"/>
    <property type="match status" value="1"/>
</dbReference>
<dbReference type="Gene3D" id="3.90.1750.20">
    <property type="entry name" value="Putative Large Serine Recombinase, Chain B, Domain 2"/>
    <property type="match status" value="1"/>
</dbReference>
<protein>
    <submittedName>
        <fullName evidence="8">DNA cytosine methyltransferase</fullName>
    </submittedName>
</protein>
<dbReference type="Pfam" id="PF00145">
    <property type="entry name" value="DNA_methylase"/>
    <property type="match status" value="1"/>
</dbReference>
<dbReference type="InterPro" id="IPR038109">
    <property type="entry name" value="DNA_bind_recomb_sf"/>
</dbReference>
<dbReference type="RefSeq" id="WP_274702725.1">
    <property type="nucleotide sequence ID" value="NZ_JAQSVD010000001.1"/>
</dbReference>
<dbReference type="InterPro" id="IPR011109">
    <property type="entry name" value="DNA_bind_recombinase_dom"/>
</dbReference>
<evidence type="ECO:0000256" key="2">
    <source>
        <dbReference type="ARBA" id="ARBA00022679"/>
    </source>
</evidence>
<evidence type="ECO:0000313" key="8">
    <source>
        <dbReference type="EMBL" id="MDE1468894.1"/>
    </source>
</evidence>
<dbReference type="InterPro" id="IPR025827">
    <property type="entry name" value="Zn_ribbon_recom_dom"/>
</dbReference>
<dbReference type="Gene3D" id="3.40.50.1390">
    <property type="entry name" value="Resolvase, N-terminal catalytic domain"/>
    <property type="match status" value="1"/>
</dbReference>
<dbReference type="InterPro" id="IPR001525">
    <property type="entry name" value="C5_MeTfrase"/>
</dbReference>
<dbReference type="GO" id="GO:0008168">
    <property type="term" value="F:methyltransferase activity"/>
    <property type="evidence" value="ECO:0007669"/>
    <property type="project" value="UniProtKB-KW"/>
</dbReference>
<dbReference type="Proteomes" id="UP001215087">
    <property type="component" value="Unassembled WGS sequence"/>
</dbReference>
<dbReference type="PANTHER" id="PTHR30461:SF23">
    <property type="entry name" value="DNA RECOMBINASE-RELATED"/>
    <property type="match status" value="1"/>
</dbReference>
<evidence type="ECO:0000256" key="1">
    <source>
        <dbReference type="ARBA" id="ARBA00022603"/>
    </source>
</evidence>
<dbReference type="Pfam" id="PF07508">
    <property type="entry name" value="Recombinase"/>
    <property type="match status" value="1"/>
</dbReference>
<dbReference type="PANTHER" id="PTHR30461">
    <property type="entry name" value="DNA-INVERTASE FROM LAMBDOID PROPHAGE"/>
    <property type="match status" value="1"/>
</dbReference>
<dbReference type="SMART" id="SM00857">
    <property type="entry name" value="Resolvase"/>
    <property type="match status" value="1"/>
</dbReference>
<dbReference type="Gene3D" id="3.40.50.150">
    <property type="entry name" value="Vaccinia Virus protein VP39"/>
    <property type="match status" value="1"/>
</dbReference>
<evidence type="ECO:0000256" key="5">
    <source>
        <dbReference type="PROSITE-ProRule" id="PRU01016"/>
    </source>
</evidence>
<keyword evidence="4" id="KW-0680">Restriction system</keyword>
<evidence type="ECO:0000259" key="6">
    <source>
        <dbReference type="PROSITE" id="PS51736"/>
    </source>
</evidence>
<evidence type="ECO:0000256" key="4">
    <source>
        <dbReference type="ARBA" id="ARBA00022747"/>
    </source>
</evidence>